<evidence type="ECO:0000313" key="2">
    <source>
        <dbReference type="Proteomes" id="UP001281147"/>
    </source>
</evidence>
<organism evidence="1 2">
    <name type="scientific">Vermiconidia calcicola</name>
    <dbReference type="NCBI Taxonomy" id="1690605"/>
    <lineage>
        <taxon>Eukaryota</taxon>
        <taxon>Fungi</taxon>
        <taxon>Dikarya</taxon>
        <taxon>Ascomycota</taxon>
        <taxon>Pezizomycotina</taxon>
        <taxon>Dothideomycetes</taxon>
        <taxon>Dothideomycetidae</taxon>
        <taxon>Mycosphaerellales</taxon>
        <taxon>Extremaceae</taxon>
        <taxon>Vermiconidia</taxon>
    </lineage>
</organism>
<sequence length="441" mass="46310">MGLMDKITGHNQDSSKLEKQNHDSGSTGTYAPPTGTAVDSSREGYGSQTTTSGTGYGTGNDQYGAYTDKHGDSTASRMPGGFDDDHTGGTSSDTASGAHQPMNPYSSKGQQAAADASSRNYSRPSGEDPTSRSTHEGIREQTADHRYPYGSDSPGTTTGNQSSHHPTSSTPQHIQQSGQHNYGREGPTSGGQYDTQSSSQHNYGRDAAMAGGAGAGGVGAYELGKQHHSQPDQKHSGAYTQTGSSHPPDLPYRSAGGAQHGSDDRYGTNDRHMGGGTGPSAGHLGASSMGRSSRDKSPGSIQARKQGEAYERGYEAGYRDAMEHYQESGNNGHGTTGYGNTGYDTHSSNTKPSMMDKLNPKKDTDRDAGYGNTGYGNTGSGYDNNRAAYGNTGSGYDNTRSGYDNTHSGYDNTSTNSKPSMMDKLNPKKDSNNDGKPGFMK</sequence>
<dbReference type="EMBL" id="JAUTXU010000003">
    <property type="protein sequence ID" value="KAK3725195.1"/>
    <property type="molecule type" value="Genomic_DNA"/>
</dbReference>
<comment type="caution">
    <text evidence="1">The sequence shown here is derived from an EMBL/GenBank/DDBJ whole genome shotgun (WGS) entry which is preliminary data.</text>
</comment>
<name>A0ACC3NY65_9PEZI</name>
<dbReference type="Proteomes" id="UP001281147">
    <property type="component" value="Unassembled WGS sequence"/>
</dbReference>
<gene>
    <name evidence="1" type="ORF">LTR37_000706</name>
</gene>
<reference evidence="1" key="1">
    <citation type="submission" date="2023-07" db="EMBL/GenBank/DDBJ databases">
        <title>Black Yeasts Isolated from many extreme environments.</title>
        <authorList>
            <person name="Coleine C."/>
            <person name="Stajich J.E."/>
            <person name="Selbmann L."/>
        </authorList>
    </citation>
    <scope>NUCLEOTIDE SEQUENCE</scope>
    <source>
        <strain evidence="1">CCFEE 5714</strain>
    </source>
</reference>
<proteinExistence type="predicted"/>
<protein>
    <submittedName>
        <fullName evidence="1">Uncharacterized protein</fullName>
    </submittedName>
</protein>
<accession>A0ACC3NY65</accession>
<keyword evidence="2" id="KW-1185">Reference proteome</keyword>
<evidence type="ECO:0000313" key="1">
    <source>
        <dbReference type="EMBL" id="KAK3725195.1"/>
    </source>
</evidence>